<dbReference type="EMBL" id="CAADIS010000005">
    <property type="protein sequence ID" value="VFS34455.1"/>
    <property type="molecule type" value="Genomic_DNA"/>
</dbReference>
<evidence type="ECO:0000313" key="2">
    <source>
        <dbReference type="Proteomes" id="UP000372890"/>
    </source>
</evidence>
<reference evidence="1 2" key="1">
    <citation type="submission" date="2019-03" db="EMBL/GenBank/DDBJ databases">
        <authorList>
            <consortium name="Pathogen Informatics"/>
        </authorList>
    </citation>
    <scope>NUCLEOTIDE SEQUENCE [LARGE SCALE GENOMIC DNA]</scope>
    <source>
        <strain evidence="1 2">NCTC9001</strain>
    </source>
</reference>
<protein>
    <submittedName>
        <fullName evidence="1">Uncharacterized protein</fullName>
    </submittedName>
</protein>
<organism evidence="1 2">
    <name type="scientific">Escherichia coli</name>
    <dbReference type="NCBI Taxonomy" id="562"/>
    <lineage>
        <taxon>Bacteria</taxon>
        <taxon>Pseudomonadati</taxon>
        <taxon>Pseudomonadota</taxon>
        <taxon>Gammaproteobacteria</taxon>
        <taxon>Enterobacterales</taxon>
        <taxon>Enterobacteriaceae</taxon>
        <taxon>Escherichia</taxon>
    </lineage>
</organism>
<sequence>MRLNGVMANASRSGLPELLFDSTELLAGVCAGNGYRHHHPDCTHLVYLSAEYRLGTLDIV</sequence>
<name>A0A484YHC6_ECOLX</name>
<accession>A0A484YHC6</accession>
<proteinExistence type="predicted"/>
<gene>
    <name evidence="1" type="ORF">NCTC9001_04940</name>
</gene>
<dbReference type="AlphaFoldDB" id="A0A484YHC6"/>
<dbReference type="Proteomes" id="UP000372890">
    <property type="component" value="Unassembled WGS sequence"/>
</dbReference>
<evidence type="ECO:0000313" key="1">
    <source>
        <dbReference type="EMBL" id="VFS34455.1"/>
    </source>
</evidence>